<keyword evidence="2" id="KW-1133">Transmembrane helix</keyword>
<name>L7MME8_RHIPC</name>
<organism evidence="3">
    <name type="scientific">Rhipicephalus pulchellus</name>
    <name type="common">Yellow backed tick</name>
    <name type="synonym">Dermacentor pulchellus</name>
    <dbReference type="NCBI Taxonomy" id="72859"/>
    <lineage>
        <taxon>Eukaryota</taxon>
        <taxon>Metazoa</taxon>
        <taxon>Ecdysozoa</taxon>
        <taxon>Arthropoda</taxon>
        <taxon>Chelicerata</taxon>
        <taxon>Arachnida</taxon>
        <taxon>Acari</taxon>
        <taxon>Parasitiformes</taxon>
        <taxon>Ixodida</taxon>
        <taxon>Ixodoidea</taxon>
        <taxon>Ixodidae</taxon>
        <taxon>Rhipicephalinae</taxon>
        <taxon>Rhipicephalus</taxon>
        <taxon>Rhipicephalus</taxon>
    </lineage>
</organism>
<feature type="compositionally biased region" description="Acidic residues" evidence="1">
    <location>
        <begin position="72"/>
        <end position="83"/>
    </location>
</feature>
<evidence type="ECO:0000313" key="3">
    <source>
        <dbReference type="EMBL" id="JAA64613.1"/>
    </source>
</evidence>
<sequence>MAQKYYFFQMLVLISLVLVVMSGRRRSHNDDDDDDDERDGDHANGGRHDIGENDKDEDGNNNGHRKNKNKNEDEEKEVEEENEEYSRKKCEKLQCKKRNRTCCLLTPKNCDCQCVGRGILCKLALAGSACPFRHIRSCASKGTHEECRCVVPPRVERSPPDPAVVKQALSTLSQLLPQIPGIPSRIRRNLPIDLINKAI</sequence>
<protein>
    <submittedName>
        <fullName evidence="3">Uncharacterized protein</fullName>
    </submittedName>
</protein>
<proteinExistence type="evidence at transcript level"/>
<feature type="compositionally biased region" description="Basic and acidic residues" evidence="1">
    <location>
        <begin position="39"/>
        <end position="53"/>
    </location>
</feature>
<keyword evidence="2" id="KW-0472">Membrane</keyword>
<accession>L7MME8</accession>
<feature type="region of interest" description="Disordered" evidence="1">
    <location>
        <begin position="25"/>
        <end position="83"/>
    </location>
</feature>
<feature type="non-terminal residue" evidence="3">
    <location>
        <position position="199"/>
    </location>
</feature>
<evidence type="ECO:0000256" key="1">
    <source>
        <dbReference type="SAM" id="MobiDB-lite"/>
    </source>
</evidence>
<dbReference type="EMBL" id="GACK01000421">
    <property type="protein sequence ID" value="JAA64613.1"/>
    <property type="molecule type" value="mRNA"/>
</dbReference>
<keyword evidence="2" id="KW-0812">Transmembrane</keyword>
<reference evidence="3" key="2">
    <citation type="journal article" date="2015" name="J. Proteomics">
        <title>Sexual differences in the sialomes of the zebra tick, Rhipicephalus pulchellus.</title>
        <authorList>
            <person name="Tan A.W."/>
            <person name="Francischetti I.M."/>
            <person name="Slovak M."/>
            <person name="Kini R.M."/>
            <person name="Ribeiro J.M."/>
        </authorList>
    </citation>
    <scope>NUCLEOTIDE SEQUENCE</scope>
    <source>
        <tissue evidence="3">Salivary gland</tissue>
    </source>
</reference>
<feature type="transmembrane region" description="Helical" evidence="2">
    <location>
        <begin position="6"/>
        <end position="23"/>
    </location>
</feature>
<evidence type="ECO:0000256" key="2">
    <source>
        <dbReference type="SAM" id="Phobius"/>
    </source>
</evidence>
<dbReference type="AlphaFoldDB" id="L7MME8"/>
<reference evidence="3" key="1">
    <citation type="submission" date="2012-11" db="EMBL/GenBank/DDBJ databases">
        <authorList>
            <person name="Lucero-Rivera Y.E."/>
            <person name="Tovar-Ramirez D."/>
        </authorList>
    </citation>
    <scope>NUCLEOTIDE SEQUENCE</scope>
    <source>
        <tissue evidence="3">Salivary gland</tissue>
    </source>
</reference>